<feature type="transmembrane region" description="Helical" evidence="13">
    <location>
        <begin position="179"/>
        <end position="203"/>
    </location>
</feature>
<dbReference type="GO" id="GO:0005886">
    <property type="term" value="C:plasma membrane"/>
    <property type="evidence" value="ECO:0007669"/>
    <property type="project" value="UniProtKB-SubCell"/>
</dbReference>
<dbReference type="PANTHER" id="PTHR35864:SF1">
    <property type="entry name" value="ZINC METALLOPROTEASE YWHC-RELATED"/>
    <property type="match status" value="1"/>
</dbReference>
<comment type="similarity">
    <text evidence="3">Belongs to the peptidase M50B family.</text>
</comment>
<dbReference type="Proteomes" id="UP000178114">
    <property type="component" value="Unassembled WGS sequence"/>
</dbReference>
<sequence>MNQVVESIFQILILVFSIVIHEVSHGAAAYAMGDETAKNAGRLTLNPISHIDLFGSILLPALMILSGGPAFGWAKPVPYNPYYLTGPKWLGRISPDALVGVAGPASNIFLALFFGLAVRFGAGLGLPAAFIQIAIVITFMNLGLAVFNLIPIPPLDGSKLLFAFLPDSARSLEIFFERWGLMIILIFIFFLSGILIYPILFLFRLITGIGF</sequence>
<evidence type="ECO:0000256" key="5">
    <source>
        <dbReference type="ARBA" id="ARBA00022670"/>
    </source>
</evidence>
<evidence type="ECO:0000256" key="1">
    <source>
        <dbReference type="ARBA" id="ARBA00001947"/>
    </source>
</evidence>
<keyword evidence="8" id="KW-0378">Hydrolase</keyword>
<dbReference type="EMBL" id="MFID01000027">
    <property type="protein sequence ID" value="OGF80825.1"/>
    <property type="molecule type" value="Genomic_DNA"/>
</dbReference>
<feature type="transmembrane region" description="Helical" evidence="13">
    <location>
        <begin position="12"/>
        <end position="32"/>
    </location>
</feature>
<comment type="cofactor">
    <cofactor evidence="1">
        <name>Zn(2+)</name>
        <dbReference type="ChEBI" id="CHEBI:29105"/>
    </cofactor>
</comment>
<protein>
    <recommendedName>
        <fullName evidence="14">Peptidase M50 domain-containing protein</fullName>
    </recommendedName>
</protein>
<evidence type="ECO:0000256" key="13">
    <source>
        <dbReference type="SAM" id="Phobius"/>
    </source>
</evidence>
<comment type="caution">
    <text evidence="15">The sequence shown here is derived from an EMBL/GenBank/DDBJ whole genome shotgun (WGS) entry which is preliminary data.</text>
</comment>
<dbReference type="CDD" id="cd06158">
    <property type="entry name" value="S2P-M50_like_1"/>
    <property type="match status" value="1"/>
</dbReference>
<evidence type="ECO:0000256" key="2">
    <source>
        <dbReference type="ARBA" id="ARBA00004651"/>
    </source>
</evidence>
<gene>
    <name evidence="15" type="ORF">A2930_00410</name>
</gene>
<evidence type="ECO:0000256" key="12">
    <source>
        <dbReference type="ARBA" id="ARBA00023136"/>
    </source>
</evidence>
<dbReference type="InterPro" id="IPR044537">
    <property type="entry name" value="Rip2-like"/>
</dbReference>
<keyword evidence="10 13" id="KW-1133">Transmembrane helix</keyword>
<keyword evidence="4" id="KW-1003">Cell membrane</keyword>
<dbReference type="PANTHER" id="PTHR35864">
    <property type="entry name" value="ZINC METALLOPROTEASE MJ0611-RELATED"/>
    <property type="match status" value="1"/>
</dbReference>
<evidence type="ECO:0000313" key="16">
    <source>
        <dbReference type="Proteomes" id="UP000178114"/>
    </source>
</evidence>
<feature type="transmembrane region" description="Helical" evidence="13">
    <location>
        <begin position="53"/>
        <end position="74"/>
    </location>
</feature>
<evidence type="ECO:0000313" key="15">
    <source>
        <dbReference type="EMBL" id="OGF80825.1"/>
    </source>
</evidence>
<comment type="subcellular location">
    <subcellularLocation>
        <location evidence="2">Cell membrane</location>
        <topology evidence="2">Multi-pass membrane protein</topology>
    </subcellularLocation>
</comment>
<evidence type="ECO:0000256" key="11">
    <source>
        <dbReference type="ARBA" id="ARBA00023049"/>
    </source>
</evidence>
<name>A0A1F5WYT7_9BACT</name>
<keyword evidence="12 13" id="KW-0472">Membrane</keyword>
<evidence type="ECO:0000256" key="10">
    <source>
        <dbReference type="ARBA" id="ARBA00022989"/>
    </source>
</evidence>
<keyword evidence="11" id="KW-0482">Metalloprotease</keyword>
<evidence type="ECO:0000256" key="8">
    <source>
        <dbReference type="ARBA" id="ARBA00022801"/>
    </source>
</evidence>
<evidence type="ECO:0000259" key="14">
    <source>
        <dbReference type="Pfam" id="PF02163"/>
    </source>
</evidence>
<accession>A0A1F5WYT7</accession>
<evidence type="ECO:0000256" key="6">
    <source>
        <dbReference type="ARBA" id="ARBA00022692"/>
    </source>
</evidence>
<reference evidence="15 16" key="1">
    <citation type="journal article" date="2016" name="Nat. Commun.">
        <title>Thousands of microbial genomes shed light on interconnected biogeochemical processes in an aquifer system.</title>
        <authorList>
            <person name="Anantharaman K."/>
            <person name="Brown C.T."/>
            <person name="Hug L.A."/>
            <person name="Sharon I."/>
            <person name="Castelle C.J."/>
            <person name="Probst A.J."/>
            <person name="Thomas B.C."/>
            <person name="Singh A."/>
            <person name="Wilkins M.J."/>
            <person name="Karaoz U."/>
            <person name="Brodie E.L."/>
            <person name="Williams K.H."/>
            <person name="Hubbard S.S."/>
            <person name="Banfield J.F."/>
        </authorList>
    </citation>
    <scope>NUCLEOTIDE SEQUENCE [LARGE SCALE GENOMIC DNA]</scope>
</reference>
<dbReference type="AlphaFoldDB" id="A0A1F5WYT7"/>
<evidence type="ECO:0000256" key="3">
    <source>
        <dbReference type="ARBA" id="ARBA00007931"/>
    </source>
</evidence>
<feature type="domain" description="Peptidase M50" evidence="14">
    <location>
        <begin position="130"/>
        <end position="190"/>
    </location>
</feature>
<evidence type="ECO:0000256" key="7">
    <source>
        <dbReference type="ARBA" id="ARBA00022723"/>
    </source>
</evidence>
<dbReference type="STRING" id="1798351.A2930_00410"/>
<dbReference type="GO" id="GO:0046872">
    <property type="term" value="F:metal ion binding"/>
    <property type="evidence" value="ECO:0007669"/>
    <property type="project" value="UniProtKB-KW"/>
</dbReference>
<keyword evidence="9" id="KW-0862">Zinc</keyword>
<keyword evidence="6 13" id="KW-0812">Transmembrane</keyword>
<dbReference type="Pfam" id="PF02163">
    <property type="entry name" value="Peptidase_M50"/>
    <property type="match status" value="1"/>
</dbReference>
<evidence type="ECO:0000256" key="9">
    <source>
        <dbReference type="ARBA" id="ARBA00022833"/>
    </source>
</evidence>
<keyword evidence="5" id="KW-0645">Protease</keyword>
<dbReference type="GO" id="GO:0006508">
    <property type="term" value="P:proteolysis"/>
    <property type="evidence" value="ECO:0007669"/>
    <property type="project" value="UniProtKB-KW"/>
</dbReference>
<proteinExistence type="inferred from homology"/>
<feature type="transmembrane region" description="Helical" evidence="13">
    <location>
        <begin position="97"/>
        <end position="118"/>
    </location>
</feature>
<dbReference type="GO" id="GO:0008237">
    <property type="term" value="F:metallopeptidase activity"/>
    <property type="evidence" value="ECO:0007669"/>
    <property type="project" value="UniProtKB-KW"/>
</dbReference>
<organism evidence="15 16">
    <name type="scientific">Candidatus Giovannonibacteria bacterium RIFCSPLOWO2_01_FULL_45_34</name>
    <dbReference type="NCBI Taxonomy" id="1798351"/>
    <lineage>
        <taxon>Bacteria</taxon>
        <taxon>Candidatus Giovannoniibacteriota</taxon>
    </lineage>
</organism>
<evidence type="ECO:0000256" key="4">
    <source>
        <dbReference type="ARBA" id="ARBA00022475"/>
    </source>
</evidence>
<dbReference type="InterPro" id="IPR052348">
    <property type="entry name" value="Metallopeptidase_M50B"/>
</dbReference>
<keyword evidence="7" id="KW-0479">Metal-binding</keyword>
<feature type="transmembrane region" description="Helical" evidence="13">
    <location>
        <begin position="130"/>
        <end position="150"/>
    </location>
</feature>
<dbReference type="InterPro" id="IPR008915">
    <property type="entry name" value="Peptidase_M50"/>
</dbReference>